<dbReference type="Gene3D" id="3.40.50.2000">
    <property type="entry name" value="Glycogen Phosphorylase B"/>
    <property type="match status" value="2"/>
</dbReference>
<feature type="domain" description="Glycosyltransferase family 28 N-terminal" evidence="3">
    <location>
        <begin position="4"/>
        <end position="138"/>
    </location>
</feature>
<dbReference type="EMBL" id="DRTV01000097">
    <property type="protein sequence ID" value="HHF58032.1"/>
    <property type="molecule type" value="Genomic_DNA"/>
</dbReference>
<reference evidence="5" key="1">
    <citation type="journal article" date="2020" name="mSystems">
        <title>Genome- and Community-Level Interaction Insights into Carbon Utilization and Element Cycling Functions of Hydrothermarchaeota in Hydrothermal Sediment.</title>
        <authorList>
            <person name="Zhou Z."/>
            <person name="Liu Y."/>
            <person name="Xu W."/>
            <person name="Pan J."/>
            <person name="Luo Z.H."/>
            <person name="Li M."/>
        </authorList>
    </citation>
    <scope>NUCLEOTIDE SEQUENCE [LARGE SCALE GENOMIC DNA]</scope>
    <source>
        <strain evidence="5">HyVt-94</strain>
    </source>
</reference>
<protein>
    <submittedName>
        <fullName evidence="5">UDP-N-acetylglucosamine--N-acetylmuramyl-(Pentapeptide) pyrophosphoryl-undecaprenol N-acetylglucosamine transferase</fullName>
    </submittedName>
</protein>
<name>A0A7C5M4B5_UNCW3</name>
<accession>A0A7C5M4B5</accession>
<organism evidence="5">
    <name type="scientific">candidate division WOR-3 bacterium</name>
    <dbReference type="NCBI Taxonomy" id="2052148"/>
    <lineage>
        <taxon>Bacteria</taxon>
        <taxon>Bacteria division WOR-3</taxon>
    </lineage>
</organism>
<dbReference type="InterPro" id="IPR004276">
    <property type="entry name" value="GlycoTrans_28_N"/>
</dbReference>
<comment type="caution">
    <text evidence="5">The sequence shown here is derived from an EMBL/GenBank/DDBJ whole genome shotgun (WGS) entry which is preliminary data.</text>
</comment>
<evidence type="ECO:0000259" key="4">
    <source>
        <dbReference type="Pfam" id="PF04101"/>
    </source>
</evidence>
<evidence type="ECO:0000259" key="3">
    <source>
        <dbReference type="Pfam" id="PF03033"/>
    </source>
</evidence>
<dbReference type="InterPro" id="IPR007235">
    <property type="entry name" value="Glyco_trans_28_C"/>
</dbReference>
<dbReference type="PANTHER" id="PTHR21015:SF22">
    <property type="entry name" value="GLYCOSYLTRANSFERASE"/>
    <property type="match status" value="1"/>
</dbReference>
<dbReference type="GO" id="GO:0005975">
    <property type="term" value="P:carbohydrate metabolic process"/>
    <property type="evidence" value="ECO:0007669"/>
    <property type="project" value="InterPro"/>
</dbReference>
<dbReference type="PANTHER" id="PTHR21015">
    <property type="entry name" value="UDP-N-ACETYLGLUCOSAMINE--N-ACETYLMURAMYL-(PENTAPEPTIDE) PYROPHOSPHORYL-UNDECAPRENOL N-ACETYLGLUCOSAMINE TRANSFERASE 1"/>
    <property type="match status" value="1"/>
</dbReference>
<sequence>MKRILIVTGGTGGHIFPAMALGDYLESEGWEIFYLIGGSKLKLEENGEIYNIKVSSPLVGNLFKRIKSIWELKISFVKSFMLIKKLRVDLILAGGSYASFPAICASIVVKTPFYLLEQNVLPGLVTKIFSPYAKAVFTGFEATKNYLKGNIVHTGNPIRKKALLKIDKIEAKRKLGIPDYKKMVLVVGGSMGAYSVVNAIIPLIEELNDFYFIIQTGKKNFGYFSDKMGVKGKNHMLISFIEDMGLYYSAADIVISRAGASAVTEIAYHSLPAILIPYPHSRDRHQYYNAKVLAD</sequence>
<keyword evidence="1" id="KW-0328">Glycosyltransferase</keyword>
<feature type="non-terminal residue" evidence="5">
    <location>
        <position position="295"/>
    </location>
</feature>
<dbReference type="AlphaFoldDB" id="A0A7C5M4B5"/>
<dbReference type="Pfam" id="PF03033">
    <property type="entry name" value="Glyco_transf_28"/>
    <property type="match status" value="1"/>
</dbReference>
<dbReference type="SUPFAM" id="SSF53756">
    <property type="entry name" value="UDP-Glycosyltransferase/glycogen phosphorylase"/>
    <property type="match status" value="1"/>
</dbReference>
<dbReference type="GO" id="GO:0016758">
    <property type="term" value="F:hexosyltransferase activity"/>
    <property type="evidence" value="ECO:0007669"/>
    <property type="project" value="InterPro"/>
</dbReference>
<dbReference type="GO" id="GO:1901137">
    <property type="term" value="P:carbohydrate derivative biosynthetic process"/>
    <property type="evidence" value="ECO:0007669"/>
    <property type="project" value="UniProtKB-ARBA"/>
</dbReference>
<dbReference type="Proteomes" id="UP000886014">
    <property type="component" value="Unassembled WGS sequence"/>
</dbReference>
<gene>
    <name evidence="5" type="ORF">ENL41_01245</name>
</gene>
<keyword evidence="2 5" id="KW-0808">Transferase</keyword>
<proteinExistence type="predicted"/>
<evidence type="ECO:0000256" key="2">
    <source>
        <dbReference type="ARBA" id="ARBA00022679"/>
    </source>
</evidence>
<evidence type="ECO:0000256" key="1">
    <source>
        <dbReference type="ARBA" id="ARBA00022676"/>
    </source>
</evidence>
<evidence type="ECO:0000313" key="5">
    <source>
        <dbReference type="EMBL" id="HHF58032.1"/>
    </source>
</evidence>
<dbReference type="Pfam" id="PF04101">
    <property type="entry name" value="Glyco_tran_28_C"/>
    <property type="match status" value="1"/>
</dbReference>
<dbReference type="CDD" id="cd03785">
    <property type="entry name" value="GT28_MurG"/>
    <property type="match status" value="1"/>
</dbReference>
<feature type="domain" description="Glycosyl transferase family 28 C-terminal" evidence="4">
    <location>
        <begin position="183"/>
        <end position="295"/>
    </location>
</feature>